<evidence type="ECO:0000313" key="2">
    <source>
        <dbReference type="EMBL" id="PJE57891.1"/>
    </source>
</evidence>
<dbReference type="Proteomes" id="UP000231450">
    <property type="component" value="Unassembled WGS sequence"/>
</dbReference>
<keyword evidence="1" id="KW-1133">Transmembrane helix</keyword>
<feature type="transmembrane region" description="Helical" evidence="1">
    <location>
        <begin position="12"/>
        <end position="34"/>
    </location>
</feature>
<dbReference type="AlphaFoldDB" id="A0A2M8KD90"/>
<keyword evidence="1" id="KW-0472">Membrane</keyword>
<comment type="caution">
    <text evidence="2">The sequence shown here is derived from an EMBL/GenBank/DDBJ whole genome shotgun (WGS) entry which is preliminary data.</text>
</comment>
<evidence type="ECO:0000313" key="3">
    <source>
        <dbReference type="Proteomes" id="UP000231450"/>
    </source>
</evidence>
<name>A0A2M8KD90_9BACT</name>
<feature type="transmembrane region" description="Helical" evidence="1">
    <location>
        <begin position="139"/>
        <end position="159"/>
    </location>
</feature>
<protein>
    <recommendedName>
        <fullName evidence="4">DUF3307 domain-containing protein</fullName>
    </recommendedName>
</protein>
<accession>A0A2M8KD90</accession>
<dbReference type="EMBL" id="PFDW01000074">
    <property type="protein sequence ID" value="PJE57891.1"/>
    <property type="molecule type" value="Genomic_DNA"/>
</dbReference>
<feature type="transmembrane region" description="Helical" evidence="1">
    <location>
        <begin position="87"/>
        <end position="109"/>
    </location>
</feature>
<keyword evidence="1" id="KW-0812">Transmembrane</keyword>
<sequence length="160" mass="17990">MVLLFHATFGAIWGVFIHNVYFAFILGFATHYLLDKLPHWEYDVKDLKKFTFKGIFTDLSKLILDFTLGIVLVLFFNNHPDSLKYTIAGAAGGLAPDFFLFVSLLLIAIKSNGPFGKSAKIFYSHHLNNHFNITKKTPIWIGALSCAVVLVSSLLILRLL</sequence>
<proteinExistence type="predicted"/>
<evidence type="ECO:0008006" key="4">
    <source>
        <dbReference type="Google" id="ProtNLM"/>
    </source>
</evidence>
<gene>
    <name evidence="2" type="ORF">COU81_03810</name>
</gene>
<feature type="transmembrane region" description="Helical" evidence="1">
    <location>
        <begin position="55"/>
        <end position="75"/>
    </location>
</feature>
<evidence type="ECO:0000256" key="1">
    <source>
        <dbReference type="SAM" id="Phobius"/>
    </source>
</evidence>
<organism evidence="2 3">
    <name type="scientific">Candidatus Portnoybacteria bacterium CG10_big_fil_rev_8_21_14_0_10_36_7</name>
    <dbReference type="NCBI Taxonomy" id="1974812"/>
    <lineage>
        <taxon>Bacteria</taxon>
        <taxon>Candidatus Portnoyibacteriota</taxon>
    </lineage>
</organism>
<reference evidence="3" key="1">
    <citation type="submission" date="2017-09" db="EMBL/GenBank/DDBJ databases">
        <title>Depth-based differentiation of microbial function through sediment-hosted aquifers and enrichment of novel symbionts in the deep terrestrial subsurface.</title>
        <authorList>
            <person name="Probst A.J."/>
            <person name="Ladd B."/>
            <person name="Jarett J.K."/>
            <person name="Geller-Mcgrath D.E."/>
            <person name="Sieber C.M.K."/>
            <person name="Emerson J.B."/>
            <person name="Anantharaman K."/>
            <person name="Thomas B.C."/>
            <person name="Malmstrom R."/>
            <person name="Stieglmeier M."/>
            <person name="Klingl A."/>
            <person name="Woyke T."/>
            <person name="Ryan C.M."/>
            <person name="Banfield J.F."/>
        </authorList>
    </citation>
    <scope>NUCLEOTIDE SEQUENCE [LARGE SCALE GENOMIC DNA]</scope>
</reference>